<protein>
    <recommendedName>
        <fullName evidence="8">UTP14A small subunit processome component</fullName>
    </recommendedName>
</protein>
<evidence type="ECO:0000256" key="2">
    <source>
        <dbReference type="ARBA" id="ARBA00007774"/>
    </source>
</evidence>
<sequence length="793" mass="90823">MKGKVPEKSSLLALSQQEEVVDLLKDYPLSASEDEEDNDGERKHRKLLETIGCLDGKNRQRLAERSEASLQVSEFSVSTEGTGEKLELAELLAPVKPSSSLGTVKNQLKKVRKKKTVELPLSKEENERIHREAAYNKTSQDMDKWDPVVLKNRRAAQLVFPLEQEQVLDAPIEEVLGAWKARTPLEQEVFNLLHKNKQPLTDPLLTPVEKASLKAMSLEEAKQRRAELQKARALQSYYEAKARREKKIKSKKFQKVLKKRKAKEVLRQFEELRKVNPTAALEELEKMEKARMEERMSLKHQNSGKWAKSKAIMAKYDLEARKAMQQQLTKNRELTQKLQAPSDSEHDEDAEEDSALIPDVVNEAQMSINGPNPWMQKNRGVNTQASHIQKKPVAREESEPEEEEKAGAEDDALLQEVEERRSLRKGSEVNQGSQKQGHRTKAPRRTEEDEEVLAELRTLSKHINKKANKMRQDGEQHVSPAPAAPKEPSIQREEQSLLDERPERVQTMEDIETLGMEEVSQEQKQLRPGVKRRWQQQPQRQHNLAEQRSPPKMEQEPMIDLHTIITGKTHKANFGLSVPTIVDEELWCWRLPMAHLCVFIRLRTEDSEDCDKEVTQKQIIKEAFAGDDVIADFQKEKREAEKASTPKDIDLSLPGWGQWGGPGLVISARKRRRFLIKAPKAAPRKDKHLPNVVISEKRNIQAVAHQVNVLPFPFTHQNQFEETIKMPVGTTWNTPRAFQKLTAPRVVTKPGHIIEPIKEKDVEPSSSHLGPPTLQRKGQQHAHPRRRRLKKAP</sequence>
<comment type="subcellular location">
    <subcellularLocation>
        <location evidence="1">Nucleus</location>
        <location evidence="1">Nucleolus</location>
    </subcellularLocation>
</comment>
<evidence type="ECO:0008006" key="8">
    <source>
        <dbReference type="Google" id="ProtNLM"/>
    </source>
</evidence>
<dbReference type="InterPro" id="IPR006709">
    <property type="entry name" value="SSU_processome_Utp14"/>
</dbReference>
<feature type="compositionally biased region" description="Basic residues" evidence="5">
    <location>
        <begin position="459"/>
        <end position="469"/>
    </location>
</feature>
<feature type="compositionally biased region" description="Acidic residues" evidence="5">
    <location>
        <begin position="398"/>
        <end position="413"/>
    </location>
</feature>
<dbReference type="Ensembl" id="ENSVURT00010001279.1">
    <property type="protein sequence ID" value="ENSVURP00010001109.1"/>
    <property type="gene ID" value="ENSVURG00010000964.1"/>
</dbReference>
<feature type="compositionally biased region" description="Basic residues" evidence="5">
    <location>
        <begin position="778"/>
        <end position="793"/>
    </location>
</feature>
<dbReference type="Pfam" id="PF04615">
    <property type="entry name" value="Utp14"/>
    <property type="match status" value="1"/>
</dbReference>
<evidence type="ECO:0000256" key="4">
    <source>
        <dbReference type="ARBA" id="ARBA00023242"/>
    </source>
</evidence>
<dbReference type="GO" id="GO:0032040">
    <property type="term" value="C:small-subunit processome"/>
    <property type="evidence" value="ECO:0007669"/>
    <property type="project" value="InterPro"/>
</dbReference>
<evidence type="ECO:0000256" key="3">
    <source>
        <dbReference type="ARBA" id="ARBA00022553"/>
    </source>
</evidence>
<feature type="compositionally biased region" description="Basic and acidic residues" evidence="5">
    <location>
        <begin position="417"/>
        <end position="427"/>
    </location>
</feature>
<keyword evidence="3" id="KW-0597">Phosphoprotein</keyword>
<evidence type="ECO:0000256" key="1">
    <source>
        <dbReference type="ARBA" id="ARBA00004604"/>
    </source>
</evidence>
<keyword evidence="4" id="KW-0539">Nucleus</keyword>
<comment type="similarity">
    <text evidence="2">Belongs to the UTP14 family.</text>
</comment>
<evidence type="ECO:0000256" key="5">
    <source>
        <dbReference type="SAM" id="MobiDB-lite"/>
    </source>
</evidence>
<feature type="region of interest" description="Disordered" evidence="5">
    <location>
        <begin position="366"/>
        <end position="554"/>
    </location>
</feature>
<dbReference type="STRING" id="29139.ENSVURP00010001109"/>
<dbReference type="OMA" id="QVIEPMD"/>
<reference evidence="7" key="1">
    <citation type="submission" date="2018-12" db="EMBL/GenBank/DDBJ databases">
        <authorList>
            <person name="Yazar S."/>
        </authorList>
    </citation>
    <scope>NUCLEOTIDE SEQUENCE [LARGE SCALE GENOMIC DNA]</scope>
</reference>
<dbReference type="GO" id="GO:0006364">
    <property type="term" value="P:rRNA processing"/>
    <property type="evidence" value="ECO:0007669"/>
    <property type="project" value="InterPro"/>
</dbReference>
<organism evidence="6 7">
    <name type="scientific">Vombatus ursinus</name>
    <name type="common">Common wombat</name>
    <dbReference type="NCBI Taxonomy" id="29139"/>
    <lineage>
        <taxon>Eukaryota</taxon>
        <taxon>Metazoa</taxon>
        <taxon>Chordata</taxon>
        <taxon>Craniata</taxon>
        <taxon>Vertebrata</taxon>
        <taxon>Euteleostomi</taxon>
        <taxon>Mammalia</taxon>
        <taxon>Metatheria</taxon>
        <taxon>Diprotodontia</taxon>
        <taxon>Vombatidae</taxon>
        <taxon>Vombatus</taxon>
    </lineage>
</organism>
<feature type="compositionally biased region" description="Basic and acidic residues" evidence="5">
    <location>
        <begin position="543"/>
        <end position="554"/>
    </location>
</feature>
<accession>A0A4X2JPI9</accession>
<dbReference type="PANTHER" id="PTHR14150">
    <property type="entry name" value="U3 SMALL NUCLEOLAR RNA-ASSOCIATED PROTEIN 14"/>
    <property type="match status" value="1"/>
</dbReference>
<feature type="compositionally biased region" description="Basic and acidic residues" evidence="5">
    <location>
        <begin position="489"/>
        <end position="507"/>
    </location>
</feature>
<dbReference type="GeneTree" id="ENSGT00390000008142"/>
<proteinExistence type="inferred from homology"/>
<feature type="region of interest" description="Disordered" evidence="5">
    <location>
        <begin position="332"/>
        <end position="352"/>
    </location>
</feature>
<dbReference type="Proteomes" id="UP000314987">
    <property type="component" value="Unassembled WGS sequence"/>
</dbReference>
<evidence type="ECO:0000313" key="7">
    <source>
        <dbReference type="Proteomes" id="UP000314987"/>
    </source>
</evidence>
<keyword evidence="7" id="KW-1185">Reference proteome</keyword>
<evidence type="ECO:0000313" key="6">
    <source>
        <dbReference type="Ensembl" id="ENSVURP00010001109.1"/>
    </source>
</evidence>
<dbReference type="PANTHER" id="PTHR14150:SF12">
    <property type="entry name" value="U3 SMALL NUCLEOLAR RNA-ASSOCIATED PROTEIN 14 HOMOLOG A"/>
    <property type="match status" value="1"/>
</dbReference>
<gene>
    <name evidence="6" type="primary">UTP14A</name>
</gene>
<reference evidence="6" key="2">
    <citation type="submission" date="2025-08" db="UniProtKB">
        <authorList>
            <consortium name="Ensembl"/>
        </authorList>
    </citation>
    <scope>IDENTIFICATION</scope>
</reference>
<dbReference type="AlphaFoldDB" id="A0A4X2JPI9"/>
<name>A0A4X2JPI9_VOMUR</name>
<reference evidence="6" key="3">
    <citation type="submission" date="2025-09" db="UniProtKB">
        <authorList>
            <consortium name="Ensembl"/>
        </authorList>
    </citation>
    <scope>IDENTIFICATION</scope>
</reference>
<feature type="region of interest" description="Disordered" evidence="5">
    <location>
        <begin position="754"/>
        <end position="793"/>
    </location>
</feature>